<proteinExistence type="predicted"/>
<dbReference type="EMBL" id="QGNW01001691">
    <property type="protein sequence ID" value="RVW33115.1"/>
    <property type="molecule type" value="Genomic_DNA"/>
</dbReference>
<gene>
    <name evidence="1" type="ORF">CK203_111159</name>
</gene>
<evidence type="ECO:0008006" key="3">
    <source>
        <dbReference type="Google" id="ProtNLM"/>
    </source>
</evidence>
<name>A0A438DCC2_VITVI</name>
<dbReference type="Proteomes" id="UP000288805">
    <property type="component" value="Unassembled WGS sequence"/>
</dbReference>
<evidence type="ECO:0000313" key="1">
    <source>
        <dbReference type="EMBL" id="RVW33115.1"/>
    </source>
</evidence>
<organism evidence="1 2">
    <name type="scientific">Vitis vinifera</name>
    <name type="common">Grape</name>
    <dbReference type="NCBI Taxonomy" id="29760"/>
    <lineage>
        <taxon>Eukaryota</taxon>
        <taxon>Viridiplantae</taxon>
        <taxon>Streptophyta</taxon>
        <taxon>Embryophyta</taxon>
        <taxon>Tracheophyta</taxon>
        <taxon>Spermatophyta</taxon>
        <taxon>Magnoliopsida</taxon>
        <taxon>eudicotyledons</taxon>
        <taxon>Gunneridae</taxon>
        <taxon>Pentapetalae</taxon>
        <taxon>rosids</taxon>
        <taxon>Vitales</taxon>
        <taxon>Vitaceae</taxon>
        <taxon>Viteae</taxon>
        <taxon>Vitis</taxon>
    </lineage>
</organism>
<dbReference type="AlphaFoldDB" id="A0A438DCC2"/>
<comment type="caution">
    <text evidence="1">The sequence shown here is derived from an EMBL/GenBank/DDBJ whole genome shotgun (WGS) entry which is preliminary data.</text>
</comment>
<reference evidence="1 2" key="1">
    <citation type="journal article" date="2018" name="PLoS Genet.">
        <title>Population sequencing reveals clonal diversity and ancestral inbreeding in the grapevine cultivar Chardonnay.</title>
        <authorList>
            <person name="Roach M.J."/>
            <person name="Johnson D.L."/>
            <person name="Bohlmann J."/>
            <person name="van Vuuren H.J."/>
            <person name="Jones S.J."/>
            <person name="Pretorius I.S."/>
            <person name="Schmidt S.A."/>
            <person name="Borneman A.R."/>
        </authorList>
    </citation>
    <scope>NUCLEOTIDE SEQUENCE [LARGE SCALE GENOMIC DNA]</scope>
    <source>
        <strain evidence="2">cv. Chardonnay</strain>
        <tissue evidence="1">Leaf</tissue>
    </source>
</reference>
<sequence>MASSSAMETLRERIAKMKEMLGDWPCEDDTEASWVEHTVGEIQSYGEDIAVLKKAVLQGCSSSPEAPPKVQVLKPKGFNGNMNTKELENFLWDMEQFFRATHVLDDEKVSITNMYLTGDDKLWWRTRMRMMQSLKGLKSPLGRL</sequence>
<accession>A0A438DCC2</accession>
<evidence type="ECO:0000313" key="2">
    <source>
        <dbReference type="Proteomes" id="UP000288805"/>
    </source>
</evidence>
<protein>
    <recommendedName>
        <fullName evidence="3">Retrotransposon gag domain-containing protein</fullName>
    </recommendedName>
</protein>